<evidence type="ECO:0000313" key="2">
    <source>
        <dbReference type="Proteomes" id="UP001054837"/>
    </source>
</evidence>
<organism evidence="1 2">
    <name type="scientific">Caerostris darwini</name>
    <dbReference type="NCBI Taxonomy" id="1538125"/>
    <lineage>
        <taxon>Eukaryota</taxon>
        <taxon>Metazoa</taxon>
        <taxon>Ecdysozoa</taxon>
        <taxon>Arthropoda</taxon>
        <taxon>Chelicerata</taxon>
        <taxon>Arachnida</taxon>
        <taxon>Araneae</taxon>
        <taxon>Araneomorphae</taxon>
        <taxon>Entelegynae</taxon>
        <taxon>Araneoidea</taxon>
        <taxon>Araneidae</taxon>
        <taxon>Caerostris</taxon>
    </lineage>
</organism>
<dbReference type="AlphaFoldDB" id="A0AAV4VRF4"/>
<name>A0AAV4VRF4_9ARAC</name>
<dbReference type="EMBL" id="BPLQ01013513">
    <property type="protein sequence ID" value="GIY72713.1"/>
    <property type="molecule type" value="Genomic_DNA"/>
</dbReference>
<evidence type="ECO:0000313" key="1">
    <source>
        <dbReference type="EMBL" id="GIY72713.1"/>
    </source>
</evidence>
<proteinExistence type="predicted"/>
<keyword evidence="2" id="KW-1185">Reference proteome</keyword>
<accession>A0AAV4VRF4</accession>
<reference evidence="1 2" key="1">
    <citation type="submission" date="2021-06" db="EMBL/GenBank/DDBJ databases">
        <title>Caerostris darwini draft genome.</title>
        <authorList>
            <person name="Kono N."/>
            <person name="Arakawa K."/>
        </authorList>
    </citation>
    <scope>NUCLEOTIDE SEQUENCE [LARGE SCALE GENOMIC DNA]</scope>
</reference>
<sequence length="150" mass="17612">MAYKCSAIKGNVKAVYIQDLRLQFKEDEITQHGAEHKLGHSRDVQQQTMLLNKVRKICAELPTMCSYVINVDVRVMFYYTEGEDHVPLICNETLHRVDDYLKRFKVTKALQTAKANEVDKLIAEEVILKHGAIEMIRDRGHYFMKYRERH</sequence>
<comment type="caution">
    <text evidence="1">The sequence shown here is derived from an EMBL/GenBank/DDBJ whole genome shotgun (WGS) entry which is preliminary data.</text>
</comment>
<dbReference type="Proteomes" id="UP001054837">
    <property type="component" value="Unassembled WGS sequence"/>
</dbReference>
<protein>
    <submittedName>
        <fullName evidence="1">Uncharacterized protein</fullName>
    </submittedName>
</protein>
<gene>
    <name evidence="1" type="ORF">CDAR_210711</name>
</gene>